<protein>
    <submittedName>
        <fullName evidence="1">Uncharacterized protein</fullName>
    </submittedName>
</protein>
<gene>
    <name evidence="1" type="ORF">DXD79_01090</name>
</gene>
<dbReference type="AlphaFoldDB" id="A0A374PFF7"/>
<name>A0A374PFF7_9FIRM</name>
<dbReference type="Proteomes" id="UP000263014">
    <property type="component" value="Unassembled WGS sequence"/>
</dbReference>
<evidence type="ECO:0000313" key="2">
    <source>
        <dbReference type="Proteomes" id="UP000263014"/>
    </source>
</evidence>
<reference evidence="1 2" key="1">
    <citation type="submission" date="2018-08" db="EMBL/GenBank/DDBJ databases">
        <title>A genome reference for cultivated species of the human gut microbiota.</title>
        <authorList>
            <person name="Zou Y."/>
            <person name="Xue W."/>
            <person name="Luo G."/>
        </authorList>
    </citation>
    <scope>NUCLEOTIDE SEQUENCE [LARGE SCALE GENOMIC DNA]</scope>
    <source>
        <strain evidence="1 2">TM09-12</strain>
    </source>
</reference>
<sequence length="145" mass="17346">MHDFYDVEPFYYILRKTEDYSFRQSLINEIKEYIQKNMSDFHGVIRTLRSTVNELSDSVLSYRYFRNSSNKVDDIKNIFEELDNTFIIFKDEIGSGQIDEEEVLNQIAEYFIDFVCEFVDFEVVLGTFVAALNKKKMFTFMRLLD</sequence>
<organism evidence="1 2">
    <name type="scientific">Hungatella hathewayi</name>
    <dbReference type="NCBI Taxonomy" id="154046"/>
    <lineage>
        <taxon>Bacteria</taxon>
        <taxon>Bacillati</taxon>
        <taxon>Bacillota</taxon>
        <taxon>Clostridia</taxon>
        <taxon>Lachnospirales</taxon>
        <taxon>Lachnospiraceae</taxon>
        <taxon>Hungatella</taxon>
    </lineage>
</organism>
<comment type="caution">
    <text evidence="1">The sequence shown here is derived from an EMBL/GenBank/DDBJ whole genome shotgun (WGS) entry which is preliminary data.</text>
</comment>
<dbReference type="EMBL" id="QSON01000001">
    <property type="protein sequence ID" value="RGJ08032.1"/>
    <property type="molecule type" value="Genomic_DNA"/>
</dbReference>
<proteinExistence type="predicted"/>
<accession>A0A374PFF7</accession>
<evidence type="ECO:0000313" key="1">
    <source>
        <dbReference type="EMBL" id="RGJ08032.1"/>
    </source>
</evidence>